<comment type="caution">
    <text evidence="3">The sequence shown here is derived from an EMBL/GenBank/DDBJ whole genome shotgun (WGS) entry which is preliminary data.</text>
</comment>
<evidence type="ECO:0000256" key="1">
    <source>
        <dbReference type="SAM" id="Coils"/>
    </source>
</evidence>
<dbReference type="SUPFAM" id="SSF57959">
    <property type="entry name" value="Leucine zipper domain"/>
    <property type="match status" value="1"/>
</dbReference>
<evidence type="ECO:0000259" key="2">
    <source>
        <dbReference type="PROSITE" id="PS50217"/>
    </source>
</evidence>
<dbReference type="EMBL" id="CAMPGE010012690">
    <property type="protein sequence ID" value="CAI2371452.1"/>
    <property type="molecule type" value="Genomic_DNA"/>
</dbReference>
<sequence>MFFFSDEYLDEEDNKSIEMPAIPDFPLEPEIQKPELMQPMEDIPKFIEPELKVDLCPVTKEKCDCDCEEKDQGAAKKPVELAIEDIGMNKLERRRMQCKERAKKSRDRKKVYIEELELKIKILESENTKLHQMLQVYRNQTWNSVSKESTNLIGDIESHRKKMAEIFVDPATNEYKENAKMTCSDHFRQTAEKVLDKHRRIMNLSFEMIIDHIYPFVSCYYWKHLHEGYNASFELIKKYNRQTKYQKPDFIRIHNFTELDKLIASFNPDKRQFRFIKDVLIQKEMKIKARFDQAIDLLLKSKDIISEASTEMFAFRNFLIKSGILSDKQIIDSLLAVDASSVSCRKFTDIWGIEVEPKTISCNLGKDPLYGLLAKKHLPKEERVINIEYDRFFIPSRKIEIHVG</sequence>
<evidence type="ECO:0000313" key="3">
    <source>
        <dbReference type="EMBL" id="CAI2371452.1"/>
    </source>
</evidence>
<protein>
    <recommendedName>
        <fullName evidence="2">BZIP domain-containing protein</fullName>
    </recommendedName>
</protein>
<dbReference type="AlphaFoldDB" id="A0AAD1UQX0"/>
<gene>
    <name evidence="3" type="ORF">ECRASSUSDP1_LOCUS12775</name>
</gene>
<organism evidence="3 4">
    <name type="scientific">Euplotes crassus</name>
    <dbReference type="NCBI Taxonomy" id="5936"/>
    <lineage>
        <taxon>Eukaryota</taxon>
        <taxon>Sar</taxon>
        <taxon>Alveolata</taxon>
        <taxon>Ciliophora</taxon>
        <taxon>Intramacronucleata</taxon>
        <taxon>Spirotrichea</taxon>
        <taxon>Hypotrichia</taxon>
        <taxon>Euplotida</taxon>
        <taxon>Euplotidae</taxon>
        <taxon>Moneuplotes</taxon>
    </lineage>
</organism>
<dbReference type="Proteomes" id="UP001295684">
    <property type="component" value="Unassembled WGS sequence"/>
</dbReference>
<dbReference type="SMART" id="SM00338">
    <property type="entry name" value="BRLZ"/>
    <property type="match status" value="1"/>
</dbReference>
<dbReference type="CDD" id="cd14686">
    <property type="entry name" value="bZIP"/>
    <property type="match status" value="1"/>
</dbReference>
<keyword evidence="4" id="KW-1185">Reference proteome</keyword>
<dbReference type="PROSITE" id="PS50217">
    <property type="entry name" value="BZIP"/>
    <property type="match status" value="1"/>
</dbReference>
<reference evidence="3" key="1">
    <citation type="submission" date="2023-07" db="EMBL/GenBank/DDBJ databases">
        <authorList>
            <consortium name="AG Swart"/>
            <person name="Singh M."/>
            <person name="Singh A."/>
            <person name="Seah K."/>
            <person name="Emmerich C."/>
        </authorList>
    </citation>
    <scope>NUCLEOTIDE SEQUENCE</scope>
    <source>
        <strain evidence="3">DP1</strain>
    </source>
</reference>
<accession>A0AAD1UQX0</accession>
<feature type="domain" description="BZIP" evidence="2">
    <location>
        <begin position="88"/>
        <end position="140"/>
    </location>
</feature>
<dbReference type="InterPro" id="IPR004827">
    <property type="entry name" value="bZIP"/>
</dbReference>
<dbReference type="InterPro" id="IPR046347">
    <property type="entry name" value="bZIP_sf"/>
</dbReference>
<evidence type="ECO:0000313" key="4">
    <source>
        <dbReference type="Proteomes" id="UP001295684"/>
    </source>
</evidence>
<keyword evidence="1" id="KW-0175">Coiled coil</keyword>
<dbReference type="Pfam" id="PF00170">
    <property type="entry name" value="bZIP_1"/>
    <property type="match status" value="1"/>
</dbReference>
<feature type="coiled-coil region" evidence="1">
    <location>
        <begin position="88"/>
        <end position="140"/>
    </location>
</feature>
<dbReference type="Gene3D" id="1.20.5.170">
    <property type="match status" value="1"/>
</dbReference>
<name>A0AAD1UQX0_EUPCR</name>
<dbReference type="GO" id="GO:0003700">
    <property type="term" value="F:DNA-binding transcription factor activity"/>
    <property type="evidence" value="ECO:0007669"/>
    <property type="project" value="InterPro"/>
</dbReference>
<proteinExistence type="predicted"/>